<comment type="caution">
    <text evidence="2">The sequence shown here is derived from an EMBL/GenBank/DDBJ whole genome shotgun (WGS) entry which is preliminary data.</text>
</comment>
<evidence type="ECO:0000256" key="1">
    <source>
        <dbReference type="SAM" id="MobiDB-lite"/>
    </source>
</evidence>
<reference evidence="2" key="1">
    <citation type="journal article" date="2022" name="Int. J. Mol. Sci.">
        <title>Draft Genome of Tanacetum Coccineum: Genomic Comparison of Closely Related Tanacetum-Family Plants.</title>
        <authorList>
            <person name="Yamashiro T."/>
            <person name="Shiraishi A."/>
            <person name="Nakayama K."/>
            <person name="Satake H."/>
        </authorList>
    </citation>
    <scope>NUCLEOTIDE SEQUENCE</scope>
</reference>
<dbReference type="EMBL" id="BQNB010012456">
    <property type="protein sequence ID" value="GJT03787.1"/>
    <property type="molecule type" value="Genomic_DNA"/>
</dbReference>
<keyword evidence="3" id="KW-1185">Reference proteome</keyword>
<name>A0ABQ5AQ62_9ASTR</name>
<sequence length="561" mass="63064">MTAHHNHWDTSATRDETSRNISSTTSTESPEVVRQLELMNKNFVEMMRQIQSVKSVNPKCETCGGPHSFTECPAADGYTQEAAYATTGDVKAITTRSGVAYDGHTIPPTPSPLPKEVEREIEVTKDKLINDFDPRSLILREIPSLEARQRRLIDVYGEELTLRVDDEAITFKVGQTSRYSRSYETVNQVNVIDVACEEYAQEVIGFLNSLSNGNLTPLDPIIASSSPSFTPFEGVDFILEEIETFLQLHVEELKIVKSSIDDPPELELNDLPSHIEYAFLEGTDKLPVIIAKELKEDEKTKRRPHSLALMGRFPIDACLSAYVMLLARSKGPRRISRPDPLVQDLKSPPRFLGKQEIQQHFLFETLGMNCADQVIRRCVTAKKPLISSRLAIMDPRGHHGANYTAKKVFDFGFYWPTIYRDAHDWSHGVTLVNIKAKSRKKMKCLKMQFKFARSLTCGASISKIKPPFFLYSSSSRGNKYISPRLLTTLSKGLSKSDPKTLPRASLKFLKSLIARLELPRLSLVIAGTPLLHDQFARIAPSYESSHACGFVLRSLELQSFA</sequence>
<proteinExistence type="predicted"/>
<feature type="compositionally biased region" description="Basic and acidic residues" evidence="1">
    <location>
        <begin position="1"/>
        <end position="18"/>
    </location>
</feature>
<gene>
    <name evidence="2" type="ORF">Tco_0838249</name>
</gene>
<dbReference type="Proteomes" id="UP001151760">
    <property type="component" value="Unassembled WGS sequence"/>
</dbReference>
<accession>A0ABQ5AQ62</accession>
<evidence type="ECO:0000313" key="3">
    <source>
        <dbReference type="Proteomes" id="UP001151760"/>
    </source>
</evidence>
<evidence type="ECO:0008006" key="4">
    <source>
        <dbReference type="Google" id="ProtNLM"/>
    </source>
</evidence>
<reference evidence="2" key="2">
    <citation type="submission" date="2022-01" db="EMBL/GenBank/DDBJ databases">
        <authorList>
            <person name="Yamashiro T."/>
            <person name="Shiraishi A."/>
            <person name="Satake H."/>
            <person name="Nakayama K."/>
        </authorList>
    </citation>
    <scope>NUCLEOTIDE SEQUENCE</scope>
</reference>
<protein>
    <recommendedName>
        <fullName evidence="4">Reverse transcriptase domain-containing protein</fullName>
    </recommendedName>
</protein>
<organism evidence="2 3">
    <name type="scientific">Tanacetum coccineum</name>
    <dbReference type="NCBI Taxonomy" id="301880"/>
    <lineage>
        <taxon>Eukaryota</taxon>
        <taxon>Viridiplantae</taxon>
        <taxon>Streptophyta</taxon>
        <taxon>Embryophyta</taxon>
        <taxon>Tracheophyta</taxon>
        <taxon>Spermatophyta</taxon>
        <taxon>Magnoliopsida</taxon>
        <taxon>eudicotyledons</taxon>
        <taxon>Gunneridae</taxon>
        <taxon>Pentapetalae</taxon>
        <taxon>asterids</taxon>
        <taxon>campanulids</taxon>
        <taxon>Asterales</taxon>
        <taxon>Asteraceae</taxon>
        <taxon>Asteroideae</taxon>
        <taxon>Anthemideae</taxon>
        <taxon>Anthemidinae</taxon>
        <taxon>Tanacetum</taxon>
    </lineage>
</organism>
<feature type="region of interest" description="Disordered" evidence="1">
    <location>
        <begin position="1"/>
        <end position="31"/>
    </location>
</feature>
<evidence type="ECO:0000313" key="2">
    <source>
        <dbReference type="EMBL" id="GJT03787.1"/>
    </source>
</evidence>